<feature type="compositionally biased region" description="Low complexity" evidence="1">
    <location>
        <begin position="37"/>
        <end position="47"/>
    </location>
</feature>
<sequence>MASWGQAASLPPTPQRPIRPQPVSFKAFTEGSDDSHFSSSSDTSPKSEVFHFPMLSATGELLPPPTAPASPSPRRLWGEVSDNGVLPIRPLPSPPSQTSSPMTPTGGLHFTSFDLPPAALKQNPDDSYSFSDYNGAPLLPRTDSYFPNNEYRTGTAVIYRATAGNDTS</sequence>
<feature type="compositionally biased region" description="Pro residues" evidence="1">
    <location>
        <begin position="11"/>
        <end position="20"/>
    </location>
</feature>
<evidence type="ECO:0000313" key="2">
    <source>
        <dbReference type="EMBL" id="RSH78893.1"/>
    </source>
</evidence>
<feature type="compositionally biased region" description="Low complexity" evidence="1">
    <location>
        <begin position="96"/>
        <end position="105"/>
    </location>
</feature>
<comment type="caution">
    <text evidence="2">The sequence shown here is derived from an EMBL/GenBank/DDBJ whole genome shotgun (WGS) entry which is preliminary data.</text>
</comment>
<proteinExistence type="predicted"/>
<dbReference type="AlphaFoldDB" id="A0A427XJD4"/>
<protein>
    <submittedName>
        <fullName evidence="2">Uncharacterized protein</fullName>
    </submittedName>
</protein>
<feature type="compositionally biased region" description="Pro residues" evidence="1">
    <location>
        <begin position="62"/>
        <end position="71"/>
    </location>
</feature>
<evidence type="ECO:0000256" key="1">
    <source>
        <dbReference type="SAM" id="MobiDB-lite"/>
    </source>
</evidence>
<feature type="region of interest" description="Disordered" evidence="1">
    <location>
        <begin position="1"/>
        <end position="127"/>
    </location>
</feature>
<organism evidence="2 3">
    <name type="scientific">Apiotrichum porosum</name>
    <dbReference type="NCBI Taxonomy" id="105984"/>
    <lineage>
        <taxon>Eukaryota</taxon>
        <taxon>Fungi</taxon>
        <taxon>Dikarya</taxon>
        <taxon>Basidiomycota</taxon>
        <taxon>Agaricomycotina</taxon>
        <taxon>Tremellomycetes</taxon>
        <taxon>Trichosporonales</taxon>
        <taxon>Trichosporonaceae</taxon>
        <taxon>Apiotrichum</taxon>
    </lineage>
</organism>
<name>A0A427XJD4_9TREE</name>
<reference evidence="2 3" key="1">
    <citation type="submission" date="2018-11" db="EMBL/GenBank/DDBJ databases">
        <title>Genome sequence of Apiotrichum porosum DSM 27194.</title>
        <authorList>
            <person name="Aliyu H."/>
            <person name="Gorte O."/>
            <person name="Ochsenreither K."/>
        </authorList>
    </citation>
    <scope>NUCLEOTIDE SEQUENCE [LARGE SCALE GENOMIC DNA]</scope>
    <source>
        <strain evidence="2 3">DSM 27194</strain>
    </source>
</reference>
<dbReference type="Proteomes" id="UP000279236">
    <property type="component" value="Unassembled WGS sequence"/>
</dbReference>
<accession>A0A427XJD4</accession>
<gene>
    <name evidence="2" type="ORF">EHS24_001816</name>
</gene>
<evidence type="ECO:0000313" key="3">
    <source>
        <dbReference type="Proteomes" id="UP000279236"/>
    </source>
</evidence>
<dbReference type="GeneID" id="39586359"/>
<dbReference type="EMBL" id="RSCE01000011">
    <property type="protein sequence ID" value="RSH78893.1"/>
    <property type="molecule type" value="Genomic_DNA"/>
</dbReference>
<keyword evidence="3" id="KW-1185">Reference proteome</keyword>
<dbReference type="RefSeq" id="XP_028474040.1">
    <property type="nucleotide sequence ID" value="XM_028617577.1"/>
</dbReference>